<dbReference type="InterPro" id="IPR036514">
    <property type="entry name" value="SGNH_hydro_sf"/>
</dbReference>
<feature type="transmembrane region" description="Helical" evidence="9">
    <location>
        <begin position="357"/>
        <end position="376"/>
    </location>
</feature>
<dbReference type="GO" id="GO:0005886">
    <property type="term" value="C:plasma membrane"/>
    <property type="evidence" value="ECO:0007669"/>
    <property type="project" value="UniProtKB-SubCell"/>
</dbReference>
<dbReference type="EMBL" id="MVOH01000011">
    <property type="protein sequence ID" value="PAU67697.1"/>
    <property type="molecule type" value="Genomic_DNA"/>
</dbReference>
<feature type="transmembrane region" description="Helical" evidence="9">
    <location>
        <begin position="182"/>
        <end position="203"/>
    </location>
</feature>
<dbReference type="AlphaFoldDB" id="A0A2A2EFE4"/>
<evidence type="ECO:0000256" key="7">
    <source>
        <dbReference type="ARBA" id="ARBA00023315"/>
    </source>
</evidence>
<comment type="subcellular location">
    <subcellularLocation>
        <location evidence="1">Cell membrane</location>
        <topology evidence="1">Multi-pass membrane protein</topology>
    </subcellularLocation>
</comment>
<feature type="transmembrane region" description="Helical" evidence="9">
    <location>
        <begin position="120"/>
        <end position="139"/>
    </location>
</feature>
<feature type="transmembrane region" description="Helical" evidence="9">
    <location>
        <begin position="323"/>
        <end position="345"/>
    </location>
</feature>
<evidence type="ECO:0000259" key="10">
    <source>
        <dbReference type="Pfam" id="PF01757"/>
    </source>
</evidence>
<dbReference type="PANTHER" id="PTHR23028">
    <property type="entry name" value="ACETYLTRANSFERASE"/>
    <property type="match status" value="1"/>
</dbReference>
<dbReference type="GO" id="GO:0009103">
    <property type="term" value="P:lipopolysaccharide biosynthetic process"/>
    <property type="evidence" value="ECO:0007669"/>
    <property type="project" value="TreeGrafter"/>
</dbReference>
<feature type="transmembrane region" description="Helical" evidence="9">
    <location>
        <begin position="388"/>
        <end position="406"/>
    </location>
</feature>
<evidence type="ECO:0000256" key="1">
    <source>
        <dbReference type="ARBA" id="ARBA00004651"/>
    </source>
</evidence>
<keyword evidence="7 11" id="KW-0012">Acyltransferase</keyword>
<dbReference type="GO" id="GO:0016747">
    <property type="term" value="F:acyltransferase activity, transferring groups other than amino-acyl groups"/>
    <property type="evidence" value="ECO:0007669"/>
    <property type="project" value="InterPro"/>
</dbReference>
<evidence type="ECO:0000256" key="2">
    <source>
        <dbReference type="ARBA" id="ARBA00022475"/>
    </source>
</evidence>
<dbReference type="InterPro" id="IPR050879">
    <property type="entry name" value="Acyltransferase_3"/>
</dbReference>
<feature type="transmembrane region" description="Helical" evidence="9">
    <location>
        <begin position="437"/>
        <end position="457"/>
    </location>
</feature>
<keyword evidence="4 9" id="KW-0812">Transmembrane</keyword>
<gene>
    <name evidence="11" type="ORF">B1526_1005</name>
</gene>
<dbReference type="PANTHER" id="PTHR23028:SF53">
    <property type="entry name" value="ACYL_TRANSF_3 DOMAIN-CONTAINING PROTEIN"/>
    <property type="match status" value="1"/>
</dbReference>
<dbReference type="SUPFAM" id="SSF52266">
    <property type="entry name" value="SGNH hydrolase"/>
    <property type="match status" value="1"/>
</dbReference>
<dbReference type="Gene3D" id="3.40.50.1110">
    <property type="entry name" value="SGNH hydrolase"/>
    <property type="match status" value="1"/>
</dbReference>
<evidence type="ECO:0000256" key="9">
    <source>
        <dbReference type="SAM" id="Phobius"/>
    </source>
</evidence>
<feature type="region of interest" description="Disordered" evidence="8">
    <location>
        <begin position="1"/>
        <end position="39"/>
    </location>
</feature>
<dbReference type="Pfam" id="PF01757">
    <property type="entry name" value="Acyl_transf_3"/>
    <property type="match status" value="1"/>
</dbReference>
<keyword evidence="6 9" id="KW-0472">Membrane</keyword>
<dbReference type="RefSeq" id="WP_095615012.1">
    <property type="nucleotide sequence ID" value="NZ_MVOH01000011.1"/>
</dbReference>
<keyword evidence="5 9" id="KW-1133">Transmembrane helix</keyword>
<feature type="domain" description="Acyltransferase 3" evidence="10">
    <location>
        <begin position="53"/>
        <end position="401"/>
    </location>
</feature>
<feature type="compositionally biased region" description="Polar residues" evidence="8">
    <location>
        <begin position="8"/>
        <end position="19"/>
    </location>
</feature>
<feature type="transmembrane region" description="Helical" evidence="9">
    <location>
        <begin position="298"/>
        <end position="317"/>
    </location>
</feature>
<protein>
    <submittedName>
        <fullName evidence="11">Acyltransferase</fullName>
    </submittedName>
</protein>
<feature type="region of interest" description="Disordered" evidence="8">
    <location>
        <begin position="482"/>
        <end position="516"/>
    </location>
</feature>
<dbReference type="OrthoDB" id="3404679at2"/>
<accession>A0A2A2EFE4</accession>
<evidence type="ECO:0000256" key="3">
    <source>
        <dbReference type="ARBA" id="ARBA00022679"/>
    </source>
</evidence>
<proteinExistence type="predicted"/>
<evidence type="ECO:0000256" key="6">
    <source>
        <dbReference type="ARBA" id="ARBA00023136"/>
    </source>
</evidence>
<comment type="caution">
    <text evidence="11">The sequence shown here is derived from an EMBL/GenBank/DDBJ whole genome shotgun (WGS) entry which is preliminary data.</text>
</comment>
<name>A0A2A2EFE4_9BIFI</name>
<evidence type="ECO:0000313" key="11">
    <source>
        <dbReference type="EMBL" id="PAU67697.1"/>
    </source>
</evidence>
<organism evidence="11 12">
    <name type="scientific">Bifidobacterium criceti</name>
    <dbReference type="NCBI Taxonomy" id="1960969"/>
    <lineage>
        <taxon>Bacteria</taxon>
        <taxon>Bacillati</taxon>
        <taxon>Actinomycetota</taxon>
        <taxon>Actinomycetes</taxon>
        <taxon>Bifidobacteriales</taxon>
        <taxon>Bifidobacteriaceae</taxon>
        <taxon>Bifidobacterium</taxon>
    </lineage>
</organism>
<keyword evidence="12" id="KW-1185">Reference proteome</keyword>
<evidence type="ECO:0000256" key="5">
    <source>
        <dbReference type="ARBA" id="ARBA00022989"/>
    </source>
</evidence>
<keyword evidence="3 11" id="KW-0808">Transferase</keyword>
<dbReference type="Proteomes" id="UP000218399">
    <property type="component" value="Unassembled WGS sequence"/>
</dbReference>
<feature type="transmembrane region" description="Helical" evidence="9">
    <location>
        <begin position="75"/>
        <end position="99"/>
    </location>
</feature>
<evidence type="ECO:0000256" key="4">
    <source>
        <dbReference type="ARBA" id="ARBA00022692"/>
    </source>
</evidence>
<dbReference type="InterPro" id="IPR002656">
    <property type="entry name" value="Acyl_transf_3_dom"/>
</dbReference>
<sequence>MQRIIASDNASQLNVTTNPGHPDVPGTPHNGSGGDGAPVRPVARREATQAHIRAIDGLRALAILGVILYHMRPQLASGGFLGVTVFFVISGFLITRGMLGLLDARRFSYPRFMDRRARRIWPPVLTTIAFAAVIVYTWAPSLLLKLRADAVPSALFYSNWSYIFRHVSYFDAAGLPSPLTHLWYTSLIMQFYLLWPLLFALIARVVRRTWARACTIAVLIAISTADMAMLYAPGRDTSRIYYGLDTRAAELLVGALLAVLVHRTSGDGDGLALPAAWRAWSRDVHVGARTVTVRAHTVVDCCAFVCAAAIVISMFTVDASSAWMYHGGFLLYAALTALMVWAGMHGGAFRRAMGVKALAYLSSRSFSLYLVHYPLILVMNPATRATTPWWMVLGQFAIILIVGEVFHQTIEALRGAPWLPWLKRTHDNPQRTQRPGAFIGAVTGVVIIIVMMLPLPWRTLMHDRAVALRPELGMTAEQAKHELDAMRKQQMSSPPPKPLQTAPTPTAKPEPPKPKVDALKAPDNLDPARWHCDNAAGTCDARMLIIGDSVTEGVAPVLTQHFPNAHVDGAVSRQFGAGVDMLTQFLTSEDPQVIIFALGTNGPPTQQAVDEVIRLANGRPLYFLTTRAPVAWIEQTNQMFLDAAHAHGNVGVIDWSGLSGAHPEYLYDDGTHPNELGAQAYAQMILRAVCPQ</sequence>
<evidence type="ECO:0000256" key="8">
    <source>
        <dbReference type="SAM" id="MobiDB-lite"/>
    </source>
</evidence>
<keyword evidence="2" id="KW-1003">Cell membrane</keyword>
<evidence type="ECO:0000313" key="12">
    <source>
        <dbReference type="Proteomes" id="UP000218399"/>
    </source>
</evidence>
<reference evidence="11 12" key="1">
    <citation type="journal article" date="2017" name="ISME J.">
        <title>Unveiling bifidobacterial biogeography across the mammalian branch of the tree of life.</title>
        <authorList>
            <person name="Milani C."/>
            <person name="Mangifesta M."/>
            <person name="Mancabelli L."/>
            <person name="Lugli G.A."/>
            <person name="James K."/>
            <person name="Duranti S."/>
            <person name="Turroni F."/>
            <person name="Ferrario C."/>
            <person name="Ossiprandi M.C."/>
            <person name="van Sinderen D."/>
            <person name="Ventura M."/>
        </authorList>
    </citation>
    <scope>NUCLEOTIDE SEQUENCE [LARGE SCALE GENOMIC DNA]</scope>
    <source>
        <strain evidence="12">Ham19E</strain>
    </source>
</reference>